<evidence type="ECO:0000259" key="1">
    <source>
        <dbReference type="Pfam" id="PF08818"/>
    </source>
</evidence>
<accession>A0A438M4Y5</accession>
<dbReference type="RefSeq" id="WP_127933229.1">
    <property type="nucleotide sequence ID" value="NZ_SAUN01000001.1"/>
</dbReference>
<dbReference type="AlphaFoldDB" id="A0A438M4Y5"/>
<dbReference type="Pfam" id="PF08818">
    <property type="entry name" value="DUF1801"/>
    <property type="match status" value="1"/>
</dbReference>
<evidence type="ECO:0000313" key="2">
    <source>
        <dbReference type="EMBL" id="RVX40916.1"/>
    </source>
</evidence>
<proteinExistence type="predicted"/>
<dbReference type="InterPro" id="IPR014922">
    <property type="entry name" value="YdhG-like"/>
</dbReference>
<dbReference type="Gene3D" id="3.90.1150.200">
    <property type="match status" value="1"/>
</dbReference>
<reference evidence="2 3" key="1">
    <citation type="submission" date="2019-01" db="EMBL/GenBank/DDBJ databases">
        <title>Sequencing the genomes of 1000 actinobacteria strains.</title>
        <authorList>
            <person name="Klenk H.-P."/>
        </authorList>
    </citation>
    <scope>NUCLEOTIDE SEQUENCE [LARGE SCALE GENOMIC DNA]</scope>
    <source>
        <strain evidence="2 3">DSM 43925</strain>
    </source>
</reference>
<sequence>MPMFTTVEDYIASLPEPQRQVADRLLPLIEQVLPGAGALWHGHPVWSLGDKPGKSPVCFVKAYPAHLTFGFWRGRQITDPSDRLQPGARDMASIKLRTSDDVDADVFTGWLVQARDLETPANS</sequence>
<name>A0A438M4Y5_9ACTN</name>
<protein>
    <recommendedName>
        <fullName evidence="1">YdhG-like domain-containing protein</fullName>
    </recommendedName>
</protein>
<comment type="caution">
    <text evidence="2">The sequence shown here is derived from an EMBL/GenBank/DDBJ whole genome shotgun (WGS) entry which is preliminary data.</text>
</comment>
<dbReference type="EMBL" id="SAUN01000001">
    <property type="protein sequence ID" value="RVX40916.1"/>
    <property type="molecule type" value="Genomic_DNA"/>
</dbReference>
<dbReference type="OrthoDB" id="192368at2"/>
<gene>
    <name evidence="2" type="ORF">EDD27_3361</name>
</gene>
<keyword evidence="3" id="KW-1185">Reference proteome</keyword>
<organism evidence="2 3">
    <name type="scientific">Nonomuraea polychroma</name>
    <dbReference type="NCBI Taxonomy" id="46176"/>
    <lineage>
        <taxon>Bacteria</taxon>
        <taxon>Bacillati</taxon>
        <taxon>Actinomycetota</taxon>
        <taxon>Actinomycetes</taxon>
        <taxon>Streptosporangiales</taxon>
        <taxon>Streptosporangiaceae</taxon>
        <taxon>Nonomuraea</taxon>
    </lineage>
</organism>
<dbReference type="Proteomes" id="UP000284824">
    <property type="component" value="Unassembled WGS sequence"/>
</dbReference>
<dbReference type="SUPFAM" id="SSF159888">
    <property type="entry name" value="YdhG-like"/>
    <property type="match status" value="1"/>
</dbReference>
<evidence type="ECO:0000313" key="3">
    <source>
        <dbReference type="Proteomes" id="UP000284824"/>
    </source>
</evidence>
<feature type="domain" description="YdhG-like" evidence="1">
    <location>
        <begin position="18"/>
        <end position="114"/>
    </location>
</feature>